<dbReference type="RefSeq" id="WP_064254175.1">
    <property type="nucleotide sequence ID" value="NZ_CP013110.1"/>
</dbReference>
<dbReference type="AlphaFoldDB" id="A0A1L3LZ94"/>
<evidence type="ECO:0000313" key="2">
    <source>
        <dbReference type="Proteomes" id="UP000182306"/>
    </source>
</evidence>
<keyword evidence="2" id="KW-1185">Reference proteome</keyword>
<reference evidence="1 2" key="1">
    <citation type="submission" date="2015-10" db="EMBL/GenBank/DDBJ databases">
        <title>Genomic differences between typical nodule nitrogen-fixing rhizobial strains and those coming from bean seeds.</title>
        <authorList>
            <person name="Peralta H."/>
            <person name="Aguilar-Vera A."/>
            <person name="Diaz R."/>
            <person name="Mora Y."/>
            <person name="Martinez-Batallar G."/>
            <person name="Salazar E."/>
            <person name="Vargas-Lagunas C."/>
            <person name="Encarnacion S."/>
            <person name="Girard L."/>
            <person name="Mora J."/>
        </authorList>
    </citation>
    <scope>NUCLEOTIDE SEQUENCE [LARGE SCALE GENOMIC DNA]</scope>
    <source>
        <strain evidence="1 2">CFNEI 73</strain>
        <plasmid evidence="1 2">C</plasmid>
    </source>
</reference>
<dbReference type="EMBL" id="CP013110">
    <property type="protein sequence ID" value="APG95391.1"/>
    <property type="molecule type" value="Genomic_DNA"/>
</dbReference>
<dbReference type="OrthoDB" id="8419548at2"/>
<keyword evidence="1" id="KW-0614">Plasmid</keyword>
<dbReference type="KEGG" id="same:SAMCFNEI73_pC1687"/>
<dbReference type="Proteomes" id="UP000182306">
    <property type="component" value="Plasmid C"/>
</dbReference>
<sequence length="529" mass="60537">MLKKLKKLILSNVKAMLGVKPKKKQQSLTAPDIQIYRQLVNFAFNFPVNTIKYNGEHIWPYIRHHLLVQLTAVSIGNKKARDINPFRLQLGNPGEFDIDRKRELAAKYGFNFLEDLSDVEPVDFLFFTALNASEQIEVEQKIYYRVSDPLYEMACRAGKAHKVELIRNNSPAIRKTPRYLHRPTFIFSPHIVRTGYNQCIQIKESIRTYFERYLPALRYDGEALLKLVEWELHTRDFCLDLLRTLKPKAIFVPSFHYYAPMISAARELGIVSVDIQHGIQVGYNPLYNDWSELPAEGYRCLPDYFFVWSEKERQNIDNVFGPHSSPKIIGNLWLKKQLSLDVQFSSALEEAFARHKKIVLLAMQSQTVVPDLFKKLIADAGQDFLWLIRMHPKGKKYKLTDFSKTARNVIVSEEVDKLPLVPLLDRVDITLSEGSTIAVEGDTIGVAAFISSETGRLNYINEIKDGQFHYIDSVQSFLRAAGSLGNDRRSRAKELVDIDVLSILKQIIGNPRAASDKELHLAAANGEIL</sequence>
<accession>A0A1L3LZ94</accession>
<dbReference type="SUPFAM" id="SSF53756">
    <property type="entry name" value="UDP-Glycosyltransferase/glycogen phosphorylase"/>
    <property type="match status" value="1"/>
</dbReference>
<gene>
    <name evidence="1" type="ORF">SAMCFNEI73_pC1687</name>
</gene>
<organism evidence="1 2">
    <name type="scientific">Sinorhizobium americanum</name>
    <dbReference type="NCBI Taxonomy" id="194963"/>
    <lineage>
        <taxon>Bacteria</taxon>
        <taxon>Pseudomonadati</taxon>
        <taxon>Pseudomonadota</taxon>
        <taxon>Alphaproteobacteria</taxon>
        <taxon>Hyphomicrobiales</taxon>
        <taxon>Rhizobiaceae</taxon>
        <taxon>Sinorhizobium/Ensifer group</taxon>
        <taxon>Sinorhizobium</taxon>
    </lineage>
</organism>
<name>A0A1L3LZ94_9HYPH</name>
<proteinExistence type="predicted"/>
<evidence type="ECO:0000313" key="1">
    <source>
        <dbReference type="EMBL" id="APG95391.1"/>
    </source>
</evidence>
<protein>
    <submittedName>
        <fullName evidence="1">Uncharacterized protein</fullName>
    </submittedName>
</protein>
<geneLocation type="plasmid" evidence="1 2">
    <name>C</name>
</geneLocation>